<dbReference type="eggNOG" id="COG0596">
    <property type="taxonomic scope" value="Bacteria"/>
</dbReference>
<keyword evidence="4" id="KW-1185">Reference proteome</keyword>
<proteinExistence type="predicted"/>
<dbReference type="Pfam" id="PF00561">
    <property type="entry name" value="Abhydrolase_1"/>
    <property type="match status" value="1"/>
</dbReference>
<name>A0A0A2M510_9FLAO</name>
<comment type="caution">
    <text evidence="3">The sequence shown here is derived from an EMBL/GenBank/DDBJ whole genome shotgun (WGS) entry which is preliminary data.</text>
</comment>
<feature type="chain" id="PRO_5001991857" evidence="1">
    <location>
        <begin position="29"/>
        <end position="334"/>
    </location>
</feature>
<dbReference type="GO" id="GO:0016787">
    <property type="term" value="F:hydrolase activity"/>
    <property type="evidence" value="ECO:0007669"/>
    <property type="project" value="UniProtKB-KW"/>
</dbReference>
<dbReference type="SUPFAM" id="SSF53474">
    <property type="entry name" value="alpha/beta-Hydrolases"/>
    <property type="match status" value="1"/>
</dbReference>
<evidence type="ECO:0000313" key="4">
    <source>
        <dbReference type="Proteomes" id="UP000030152"/>
    </source>
</evidence>
<protein>
    <submittedName>
        <fullName evidence="3">Alpha/beta hydrolase</fullName>
    </submittedName>
</protein>
<dbReference type="EMBL" id="JRLX01000009">
    <property type="protein sequence ID" value="KGO86656.1"/>
    <property type="molecule type" value="Genomic_DNA"/>
</dbReference>
<dbReference type="STRING" id="1121895.GCA_000378485_02944"/>
<dbReference type="InterPro" id="IPR029058">
    <property type="entry name" value="AB_hydrolase_fold"/>
</dbReference>
<dbReference type="PANTHER" id="PTHR43329">
    <property type="entry name" value="EPOXIDE HYDROLASE"/>
    <property type="match status" value="1"/>
</dbReference>
<evidence type="ECO:0000259" key="2">
    <source>
        <dbReference type="Pfam" id="PF00561"/>
    </source>
</evidence>
<keyword evidence="1" id="KW-0732">Signal</keyword>
<feature type="domain" description="AB hydrolase-1" evidence="2">
    <location>
        <begin position="71"/>
        <end position="321"/>
    </location>
</feature>
<dbReference type="PRINTS" id="PR00111">
    <property type="entry name" value="ABHYDROLASE"/>
</dbReference>
<keyword evidence="3" id="KW-0378">Hydrolase</keyword>
<organism evidence="3 4">
    <name type="scientific">Flavobacterium rivuli WB 3.3-2 = DSM 21788</name>
    <dbReference type="NCBI Taxonomy" id="1121895"/>
    <lineage>
        <taxon>Bacteria</taxon>
        <taxon>Pseudomonadati</taxon>
        <taxon>Bacteroidota</taxon>
        <taxon>Flavobacteriia</taxon>
        <taxon>Flavobacteriales</taxon>
        <taxon>Flavobacteriaceae</taxon>
        <taxon>Flavobacterium</taxon>
    </lineage>
</organism>
<dbReference type="Gene3D" id="3.40.50.1820">
    <property type="entry name" value="alpha/beta hydrolase"/>
    <property type="match status" value="1"/>
</dbReference>
<accession>A0A0A2M510</accession>
<dbReference type="Proteomes" id="UP000030152">
    <property type="component" value="Unassembled WGS sequence"/>
</dbReference>
<sequence>MYAGSLKSFVKQLFIVVLLTFTMQNAVAQNTKYSKKELSDEALVKMLPGFKNGTATVNGIKIHYVAGGHGKPLVLLPGWPQTWWSYHKIMPELAKNYYVIAVDIRGMGSSDRPQTGYDKKTMAKDVAELVHSLGFEKAFIAGHDIGAQVAFSVAANHPDITEKLIIMDVPHPDDSFASTLMLPAVDTPTDKLDPAKPYLWWFAFNQVNGMPEEILLGRIAAFQKYVFNYLLFDESALSSFDRAVYAAAYDSRDGIRAGNGWYKAFPQDILDYKDYAKLQMPVLAIGGPGYNWLQYVMPAKTTNLKVVKAEGSGHFVAEEKPQIVIDYIKGFLNQ</sequence>
<feature type="signal peptide" evidence="1">
    <location>
        <begin position="1"/>
        <end position="28"/>
    </location>
</feature>
<dbReference type="InterPro" id="IPR000073">
    <property type="entry name" value="AB_hydrolase_1"/>
</dbReference>
<dbReference type="AlphaFoldDB" id="A0A0A2M510"/>
<evidence type="ECO:0000256" key="1">
    <source>
        <dbReference type="SAM" id="SignalP"/>
    </source>
</evidence>
<gene>
    <name evidence="3" type="ORF">Q765_10600</name>
</gene>
<evidence type="ECO:0000313" key="3">
    <source>
        <dbReference type="EMBL" id="KGO86656.1"/>
    </source>
</evidence>
<reference evidence="3 4" key="1">
    <citation type="submission" date="2013-09" db="EMBL/GenBank/DDBJ databases">
        <authorList>
            <person name="Zeng Z."/>
            <person name="Chen C."/>
        </authorList>
    </citation>
    <scope>NUCLEOTIDE SEQUENCE [LARGE SCALE GENOMIC DNA]</scope>
    <source>
        <strain evidence="3 4">WB 3.3-2</strain>
    </source>
</reference>